<evidence type="ECO:0000313" key="2">
    <source>
        <dbReference type="EMBL" id="CBK40580.1"/>
    </source>
</evidence>
<reference evidence="2 3" key="1">
    <citation type="journal article" date="2010" name="Proc. Natl. Acad. Sci. U.S.A.">
        <title>A Nitrospira metagenome illuminates the physiology and evolution of globally important nitrite-oxidizing bacteria.</title>
        <authorList>
            <person name="Lucker S."/>
            <person name="Wagner M."/>
            <person name="Maixner F."/>
            <person name="Pelletier E."/>
            <person name="Koch H."/>
            <person name="Vacherie B."/>
            <person name="Rattei T."/>
            <person name="Sinninghe Damste J."/>
            <person name="Spieck E."/>
            <person name="Le Paslier D."/>
            <person name="Daims H."/>
        </authorList>
    </citation>
    <scope>NUCLEOTIDE SEQUENCE [LARGE SCALE GENOMIC DNA]</scope>
</reference>
<dbReference type="AlphaFoldDB" id="D8PBH1"/>
<dbReference type="EMBL" id="FP929003">
    <property type="protein sequence ID" value="CBK40580.1"/>
    <property type="molecule type" value="Genomic_DNA"/>
</dbReference>
<sequence>MQANESPVTADWPRYSSRALPTYRFLPGLTPHPRRDPLGHSFAEPEPRPRPFEQHQWSNSADYLYAVDLYNFGYWWESHEVLEGLWHACGRTTTAGNYFQALIQFAAAHLKRALGNETAARNLARRGLLRLQNSPTSYMGLDTVTFANDVTVWMGDNSRPGVRIRLRPYGIGPSVNEAP</sequence>
<dbReference type="eggNOG" id="COG1547">
    <property type="taxonomic scope" value="Bacteria"/>
</dbReference>
<feature type="compositionally biased region" description="Basic and acidic residues" evidence="1">
    <location>
        <begin position="33"/>
        <end position="53"/>
    </location>
</feature>
<evidence type="ECO:0000313" key="3">
    <source>
        <dbReference type="Proteomes" id="UP000001660"/>
    </source>
</evidence>
<dbReference type="HOGENOM" id="CLU_1500889_0_0_0"/>
<dbReference type="SUPFAM" id="SSF140663">
    <property type="entry name" value="TTHA0068-like"/>
    <property type="match status" value="1"/>
</dbReference>
<organism evidence="2 3">
    <name type="scientific">Nitrospira defluvii</name>
    <dbReference type="NCBI Taxonomy" id="330214"/>
    <lineage>
        <taxon>Bacteria</taxon>
        <taxon>Pseudomonadati</taxon>
        <taxon>Nitrospirota</taxon>
        <taxon>Nitrospiria</taxon>
        <taxon>Nitrospirales</taxon>
        <taxon>Nitrospiraceae</taxon>
        <taxon>Nitrospira</taxon>
    </lineage>
</organism>
<name>D8PBH1_9BACT</name>
<proteinExistence type="predicted"/>
<dbReference type="Gene3D" id="1.10.3450.10">
    <property type="entry name" value="TTHA0068-like"/>
    <property type="match status" value="1"/>
</dbReference>
<dbReference type="InterPro" id="IPR023203">
    <property type="entry name" value="TTHA0068_sf"/>
</dbReference>
<evidence type="ECO:0008006" key="4">
    <source>
        <dbReference type="Google" id="ProtNLM"/>
    </source>
</evidence>
<dbReference type="STRING" id="330214.NIDE0813"/>
<dbReference type="KEGG" id="nde:NIDE0813"/>
<keyword evidence="3" id="KW-1185">Reference proteome</keyword>
<evidence type="ECO:0000256" key="1">
    <source>
        <dbReference type="SAM" id="MobiDB-lite"/>
    </source>
</evidence>
<dbReference type="InterPro" id="IPR005500">
    <property type="entry name" value="DUF309"/>
</dbReference>
<gene>
    <name evidence="2" type="ORF">NIDE0813</name>
</gene>
<feature type="region of interest" description="Disordered" evidence="1">
    <location>
        <begin position="26"/>
        <end position="54"/>
    </location>
</feature>
<dbReference type="Pfam" id="PF03745">
    <property type="entry name" value="DUF309"/>
    <property type="match status" value="1"/>
</dbReference>
<protein>
    <recommendedName>
        <fullName evidence="4">DUF309 domain-containing protein</fullName>
    </recommendedName>
</protein>
<dbReference type="Proteomes" id="UP000001660">
    <property type="component" value="Chromosome"/>
</dbReference>
<accession>D8PBH1</accession>